<dbReference type="EMBL" id="BQNB010011936">
    <property type="protein sequence ID" value="GJS97104.1"/>
    <property type="molecule type" value="Genomic_DNA"/>
</dbReference>
<dbReference type="Gene3D" id="3.30.420.10">
    <property type="entry name" value="Ribonuclease H-like superfamily/Ribonuclease H"/>
    <property type="match status" value="1"/>
</dbReference>
<dbReference type="InterPro" id="IPR012337">
    <property type="entry name" value="RNaseH-like_sf"/>
</dbReference>
<dbReference type="Gene3D" id="4.10.60.10">
    <property type="entry name" value="Zinc finger, CCHC-type"/>
    <property type="match status" value="1"/>
</dbReference>
<evidence type="ECO:0000259" key="3">
    <source>
        <dbReference type="PROSITE" id="PS50158"/>
    </source>
</evidence>
<dbReference type="PANTHER" id="PTHR42648">
    <property type="entry name" value="TRANSPOSASE, PUTATIVE-RELATED"/>
    <property type="match status" value="1"/>
</dbReference>
<reference evidence="4" key="2">
    <citation type="submission" date="2022-01" db="EMBL/GenBank/DDBJ databases">
        <authorList>
            <person name="Yamashiro T."/>
            <person name="Shiraishi A."/>
            <person name="Satake H."/>
            <person name="Nakayama K."/>
        </authorList>
    </citation>
    <scope>NUCLEOTIDE SEQUENCE</scope>
</reference>
<dbReference type="PROSITE" id="PS50158">
    <property type="entry name" value="ZF_CCHC"/>
    <property type="match status" value="1"/>
</dbReference>
<dbReference type="Pfam" id="PF14223">
    <property type="entry name" value="Retrotran_gag_2"/>
    <property type="match status" value="1"/>
</dbReference>
<keyword evidence="1" id="KW-0479">Metal-binding</keyword>
<dbReference type="SUPFAM" id="SSF53098">
    <property type="entry name" value="Ribonuclease H-like"/>
    <property type="match status" value="1"/>
</dbReference>
<feature type="compositionally biased region" description="Polar residues" evidence="2">
    <location>
        <begin position="619"/>
        <end position="630"/>
    </location>
</feature>
<dbReference type="InterPro" id="IPR001878">
    <property type="entry name" value="Znf_CCHC"/>
</dbReference>
<sequence>MCEFCGRRLLIFTSPGEESIEKELIMLMVKAADLEISMHGDYYGMLALWEVIENGNSWVPILVTVPESGPSTTLKMTVPSTAEEKICKKNDVKARSLLLMALPNEHQLTFDQYVDAQSMFAAIKARFGGNEATKKTQKALLKQQYENFNASSSESLDSIFNRLQKLVSRLAILGVVTPPEDLNVKFLRSLPSEWDTHVVVWMNKPDFDTMGLDDLYNNFKIVEQKVKRSTGAINDEKNLAFLTTSGASSINNINTVNPEVSTGTSKVNTASTETSTASFSDATVYAFLSTQPQGSQLVHEDLEQLHDDDLEEMDLKWNMALLSMRARKFYQRTRRKIIIDGSSTAGYDKSKVECFNCHKMGHFARECRAPRSKDNRNWNQGSSSKAVRIEDASEKAMYAIDGAGFDWSNMAEEEIQANMALMAFSYSEVTNDKSCSKSCLQNYEALKKQYDDLLVKLDDTGFKASTYKRGLSILEGKILKYKESEVLFSEEIALLKRSVGHKEYLMGLLRTELEKVKEEKEGFEFKIEKFEKSSKDLDQLLASQITDKSKKGFGYNVVPSPHPLILNSPTPLDVSYSGLEEFKQPEVNEYGPRDSSVKPTTSCDKESDNSKENTDDSLKQQQKTDSSSVKSPLKIGCQDDEDDGELSLSCPNVNKHMAPRAVLMKTGLKIVNTARPVNTVRSVNTGRPFSTARQNVNTDRARGFNVVKPSACWVWKPIKPNGASLSNSQLNDKGFVDSGCSRHMSGNIAHLSDFKDFDGVADENRFFIKFPRQDNLDKDIKREYSVARTPQQNGVAKRKNMTLIEAARTMLVDSKLPTTFWAESVSTACYVQNRVLIVKPHNKTPYELFRGIKPAIGFMKPFGCHVTILNTLDKLGKFDGKSDEENKPMIEGNGPKWLFDLDSLTQSMNYVPVVAGTFSNDFAGLQGVSESSTSSQQDQVNQDCTVMPILKDASYFDVCLTGSVVDTQNTRSKWVNMMRLMIRKESCDSSLQNNGIADSTVKCARPECNNPKIK</sequence>
<name>A0ABQ5A3C3_9ASTR</name>
<feature type="compositionally biased region" description="Basic and acidic residues" evidence="2">
    <location>
        <begin position="583"/>
        <end position="596"/>
    </location>
</feature>
<feature type="compositionally biased region" description="Basic and acidic residues" evidence="2">
    <location>
        <begin position="603"/>
        <end position="618"/>
    </location>
</feature>
<gene>
    <name evidence="4" type="ORF">Tco_0804072</name>
</gene>
<comment type="caution">
    <text evidence="4">The sequence shown here is derived from an EMBL/GenBank/DDBJ whole genome shotgun (WGS) entry which is preliminary data.</text>
</comment>
<evidence type="ECO:0000256" key="2">
    <source>
        <dbReference type="SAM" id="MobiDB-lite"/>
    </source>
</evidence>
<keyword evidence="1" id="KW-0862">Zinc</keyword>
<dbReference type="Pfam" id="PF00098">
    <property type="entry name" value="zf-CCHC"/>
    <property type="match status" value="1"/>
</dbReference>
<protein>
    <submittedName>
        <fullName evidence="4">Retrovirus-related pol polyprotein from transposon TNT 1-94</fullName>
    </submittedName>
</protein>
<dbReference type="SUPFAM" id="SSF57756">
    <property type="entry name" value="Retrovirus zinc finger-like domains"/>
    <property type="match status" value="1"/>
</dbReference>
<dbReference type="SMART" id="SM00343">
    <property type="entry name" value="ZnF_C2HC"/>
    <property type="match status" value="1"/>
</dbReference>
<evidence type="ECO:0000256" key="1">
    <source>
        <dbReference type="PROSITE-ProRule" id="PRU00047"/>
    </source>
</evidence>
<dbReference type="Proteomes" id="UP001151760">
    <property type="component" value="Unassembled WGS sequence"/>
</dbReference>
<reference evidence="4" key="1">
    <citation type="journal article" date="2022" name="Int. J. Mol. Sci.">
        <title>Draft Genome of Tanacetum Coccineum: Genomic Comparison of Closely Related Tanacetum-Family Plants.</title>
        <authorList>
            <person name="Yamashiro T."/>
            <person name="Shiraishi A."/>
            <person name="Nakayama K."/>
            <person name="Satake H."/>
        </authorList>
    </citation>
    <scope>NUCLEOTIDE SEQUENCE</scope>
</reference>
<dbReference type="InterPro" id="IPR036875">
    <property type="entry name" value="Znf_CCHC_sf"/>
</dbReference>
<proteinExistence type="predicted"/>
<keyword evidence="5" id="KW-1185">Reference proteome</keyword>
<evidence type="ECO:0000313" key="4">
    <source>
        <dbReference type="EMBL" id="GJS97104.1"/>
    </source>
</evidence>
<organism evidence="4 5">
    <name type="scientific">Tanacetum coccineum</name>
    <dbReference type="NCBI Taxonomy" id="301880"/>
    <lineage>
        <taxon>Eukaryota</taxon>
        <taxon>Viridiplantae</taxon>
        <taxon>Streptophyta</taxon>
        <taxon>Embryophyta</taxon>
        <taxon>Tracheophyta</taxon>
        <taxon>Spermatophyta</taxon>
        <taxon>Magnoliopsida</taxon>
        <taxon>eudicotyledons</taxon>
        <taxon>Gunneridae</taxon>
        <taxon>Pentapetalae</taxon>
        <taxon>asterids</taxon>
        <taxon>campanulids</taxon>
        <taxon>Asterales</taxon>
        <taxon>Asteraceae</taxon>
        <taxon>Asteroideae</taxon>
        <taxon>Anthemideae</taxon>
        <taxon>Anthemidinae</taxon>
        <taxon>Tanacetum</taxon>
    </lineage>
</organism>
<evidence type="ECO:0000313" key="5">
    <source>
        <dbReference type="Proteomes" id="UP001151760"/>
    </source>
</evidence>
<dbReference type="PANTHER" id="PTHR42648:SF32">
    <property type="entry name" value="RIBONUCLEASE H-LIKE DOMAIN, GAG-PRE-INTEGRASE DOMAIN PROTEIN-RELATED"/>
    <property type="match status" value="1"/>
</dbReference>
<accession>A0ABQ5A3C3</accession>
<feature type="domain" description="CCHC-type" evidence="3">
    <location>
        <begin position="354"/>
        <end position="368"/>
    </location>
</feature>
<keyword evidence="1" id="KW-0863">Zinc-finger</keyword>
<dbReference type="InterPro" id="IPR036397">
    <property type="entry name" value="RNaseH_sf"/>
</dbReference>
<feature type="region of interest" description="Disordered" evidence="2">
    <location>
        <begin position="583"/>
        <end position="645"/>
    </location>
</feature>
<dbReference type="InterPro" id="IPR039537">
    <property type="entry name" value="Retrotran_Ty1/copia-like"/>
</dbReference>